<gene>
    <name evidence="1" type="ORF">CWM47_20905</name>
</gene>
<dbReference type="RefSeq" id="WP_100990137.1">
    <property type="nucleotide sequence ID" value="NZ_CP025096.1"/>
</dbReference>
<proteinExistence type="predicted"/>
<dbReference type="Proteomes" id="UP000232883">
    <property type="component" value="Chromosome"/>
</dbReference>
<accession>A0A2K8Z2J0</accession>
<reference evidence="1 2" key="1">
    <citation type="submission" date="2017-11" db="EMBL/GenBank/DDBJ databases">
        <title>Taxonomic description and genome sequences of Spirosoma HA7 sp. nov., isolated from pollen microhabitat of Corylus avellana.</title>
        <authorList>
            <person name="Ambika Manirajan B."/>
            <person name="Suarez C."/>
            <person name="Ratering S."/>
            <person name="Geissler-Plaum R."/>
            <person name="Cardinale M."/>
            <person name="Sylvia S."/>
        </authorList>
    </citation>
    <scope>NUCLEOTIDE SEQUENCE [LARGE SCALE GENOMIC DNA]</scope>
    <source>
        <strain evidence="1 2">HA7</strain>
    </source>
</reference>
<sequence>MNEEKEALISWFISKQWAATYHKISAWESTDNLAKTINTTIEATRQGNENSVEVLKRLKTSLDKQPDENKA</sequence>
<dbReference type="AlphaFoldDB" id="A0A2K8Z2J0"/>
<dbReference type="EMBL" id="CP025096">
    <property type="protein sequence ID" value="AUD04071.1"/>
    <property type="molecule type" value="Genomic_DNA"/>
</dbReference>
<keyword evidence="2" id="KW-1185">Reference proteome</keyword>
<evidence type="ECO:0000313" key="2">
    <source>
        <dbReference type="Proteomes" id="UP000232883"/>
    </source>
</evidence>
<name>A0A2K8Z2J0_9BACT</name>
<evidence type="ECO:0000313" key="1">
    <source>
        <dbReference type="EMBL" id="AUD04071.1"/>
    </source>
</evidence>
<dbReference type="KEGG" id="spir:CWM47_20905"/>
<organism evidence="1 2">
    <name type="scientific">Spirosoma pollinicola</name>
    <dbReference type="NCBI Taxonomy" id="2057025"/>
    <lineage>
        <taxon>Bacteria</taxon>
        <taxon>Pseudomonadati</taxon>
        <taxon>Bacteroidota</taxon>
        <taxon>Cytophagia</taxon>
        <taxon>Cytophagales</taxon>
        <taxon>Cytophagaceae</taxon>
        <taxon>Spirosoma</taxon>
    </lineage>
</organism>
<protein>
    <submittedName>
        <fullName evidence="1">Uncharacterized protein</fullName>
    </submittedName>
</protein>
<dbReference type="OrthoDB" id="963978at2"/>